<reference evidence="2" key="1">
    <citation type="journal article" date="2018" name="MSphere">
        <title>Fusobacterium Genomics Using MinION and Illumina Sequencing Enables Genome Completion and Correction.</title>
        <authorList>
            <person name="Todd S.M."/>
            <person name="Settlage R.E."/>
            <person name="Lahmers K.K."/>
            <person name="Slade D.J."/>
        </authorList>
    </citation>
    <scope>NUCLEOTIDE SEQUENCE [LARGE SCALE GENOMIC DNA]</scope>
    <source>
        <strain evidence="2">ATCC 9817</strain>
    </source>
</reference>
<organism evidence="1 2">
    <name type="scientific">Fusobacterium mortiferum ATCC 9817</name>
    <dbReference type="NCBI Taxonomy" id="469616"/>
    <lineage>
        <taxon>Bacteria</taxon>
        <taxon>Fusobacteriati</taxon>
        <taxon>Fusobacteriota</taxon>
        <taxon>Fusobacteriia</taxon>
        <taxon>Fusobacteriales</taxon>
        <taxon>Fusobacteriaceae</taxon>
        <taxon>Fusobacterium</taxon>
    </lineage>
</organism>
<evidence type="ECO:0000313" key="1">
    <source>
        <dbReference type="EMBL" id="AVQ19382.1"/>
    </source>
</evidence>
<dbReference type="GeneID" id="62763840"/>
<dbReference type="Proteomes" id="UP000240258">
    <property type="component" value="Chromosome"/>
</dbReference>
<gene>
    <name evidence="1" type="ORF">C4N19_09880</name>
</gene>
<proteinExistence type="predicted"/>
<evidence type="ECO:0000313" key="2">
    <source>
        <dbReference type="Proteomes" id="UP000240258"/>
    </source>
</evidence>
<name>A0ABN5JCL7_FUSMR</name>
<keyword evidence="1" id="KW-0238">DNA-binding</keyword>
<dbReference type="GO" id="GO:0003677">
    <property type="term" value="F:DNA binding"/>
    <property type="evidence" value="ECO:0007669"/>
    <property type="project" value="UniProtKB-KW"/>
</dbReference>
<dbReference type="RefSeq" id="WP_005885362.1">
    <property type="nucleotide sequence ID" value="NZ_CP028102.1"/>
</dbReference>
<accession>A0ABN5JCL7</accession>
<sequence length="59" mass="6853">MNLKGDTRELKIMFNNDGKGNYTNKISLPKTWIAQMGVTPDQREVIVKFEDNKIIIEKK</sequence>
<dbReference type="EMBL" id="CP028102">
    <property type="protein sequence ID" value="AVQ19382.1"/>
    <property type="molecule type" value="Genomic_DNA"/>
</dbReference>
<keyword evidence="2" id="KW-1185">Reference proteome</keyword>
<protein>
    <submittedName>
        <fullName evidence="1">AbrB/MazE/SpoVT family DNA-binding domain-containing protein</fullName>
    </submittedName>
</protein>